<name>A0ACB9G1C9_9ASTR</name>
<protein>
    <submittedName>
        <fullName evidence="1">Uncharacterized protein</fullName>
    </submittedName>
</protein>
<proteinExistence type="predicted"/>
<evidence type="ECO:0000313" key="1">
    <source>
        <dbReference type="EMBL" id="KAI3776998.1"/>
    </source>
</evidence>
<keyword evidence="2" id="KW-1185">Reference proteome</keyword>
<reference evidence="2" key="1">
    <citation type="journal article" date="2022" name="Mol. Ecol. Resour.">
        <title>The genomes of chicory, endive, great burdock and yacon provide insights into Asteraceae palaeo-polyploidization history and plant inulin production.</title>
        <authorList>
            <person name="Fan W."/>
            <person name="Wang S."/>
            <person name="Wang H."/>
            <person name="Wang A."/>
            <person name="Jiang F."/>
            <person name="Liu H."/>
            <person name="Zhao H."/>
            <person name="Xu D."/>
            <person name="Zhang Y."/>
        </authorList>
    </citation>
    <scope>NUCLEOTIDE SEQUENCE [LARGE SCALE GENOMIC DNA]</scope>
    <source>
        <strain evidence="2">cv. Yunnan</strain>
    </source>
</reference>
<dbReference type="Proteomes" id="UP001056120">
    <property type="component" value="Linkage Group LG15"/>
</dbReference>
<accession>A0ACB9G1C9</accession>
<organism evidence="1 2">
    <name type="scientific">Smallanthus sonchifolius</name>
    <dbReference type="NCBI Taxonomy" id="185202"/>
    <lineage>
        <taxon>Eukaryota</taxon>
        <taxon>Viridiplantae</taxon>
        <taxon>Streptophyta</taxon>
        <taxon>Embryophyta</taxon>
        <taxon>Tracheophyta</taxon>
        <taxon>Spermatophyta</taxon>
        <taxon>Magnoliopsida</taxon>
        <taxon>eudicotyledons</taxon>
        <taxon>Gunneridae</taxon>
        <taxon>Pentapetalae</taxon>
        <taxon>asterids</taxon>
        <taxon>campanulids</taxon>
        <taxon>Asterales</taxon>
        <taxon>Asteraceae</taxon>
        <taxon>Asteroideae</taxon>
        <taxon>Heliantheae alliance</taxon>
        <taxon>Millerieae</taxon>
        <taxon>Smallanthus</taxon>
    </lineage>
</organism>
<reference evidence="1 2" key="2">
    <citation type="journal article" date="2022" name="Mol. Ecol. Resour.">
        <title>The genomes of chicory, endive, great burdock and yacon provide insights into Asteraceae paleo-polyploidization history and plant inulin production.</title>
        <authorList>
            <person name="Fan W."/>
            <person name="Wang S."/>
            <person name="Wang H."/>
            <person name="Wang A."/>
            <person name="Jiang F."/>
            <person name="Liu H."/>
            <person name="Zhao H."/>
            <person name="Xu D."/>
            <person name="Zhang Y."/>
        </authorList>
    </citation>
    <scope>NUCLEOTIDE SEQUENCE [LARGE SCALE GENOMIC DNA]</scope>
    <source>
        <strain evidence="2">cv. Yunnan</strain>
        <tissue evidence="1">Leaves</tissue>
    </source>
</reference>
<gene>
    <name evidence="1" type="ORF">L1987_46791</name>
</gene>
<evidence type="ECO:0000313" key="2">
    <source>
        <dbReference type="Proteomes" id="UP001056120"/>
    </source>
</evidence>
<dbReference type="EMBL" id="CM042032">
    <property type="protein sequence ID" value="KAI3776998.1"/>
    <property type="molecule type" value="Genomic_DNA"/>
</dbReference>
<comment type="caution">
    <text evidence="1">The sequence shown here is derived from an EMBL/GenBank/DDBJ whole genome shotgun (WGS) entry which is preliminary data.</text>
</comment>
<sequence length="72" mass="7901">MREREREKETAEKRVSGCMYPPSSDGIIQRGSVVTGGGVAVVVKLALREKIKKSNFNQEGARHGRATLCMPV</sequence>